<evidence type="ECO:0000256" key="2">
    <source>
        <dbReference type="SAM" id="MobiDB-lite"/>
    </source>
</evidence>
<dbReference type="EMBL" id="DS113447">
    <property type="protein sequence ID" value="EAY05513.1"/>
    <property type="molecule type" value="Genomic_DNA"/>
</dbReference>
<keyword evidence="4" id="KW-1185">Reference proteome</keyword>
<evidence type="ECO:0000313" key="4">
    <source>
        <dbReference type="Proteomes" id="UP000001542"/>
    </source>
</evidence>
<dbReference type="KEGG" id="tva:4763379"/>
<organism evidence="3 4">
    <name type="scientific">Trichomonas vaginalis (strain ATCC PRA-98 / G3)</name>
    <dbReference type="NCBI Taxonomy" id="412133"/>
    <lineage>
        <taxon>Eukaryota</taxon>
        <taxon>Metamonada</taxon>
        <taxon>Parabasalia</taxon>
        <taxon>Trichomonadida</taxon>
        <taxon>Trichomonadidae</taxon>
        <taxon>Trichomonas</taxon>
    </lineage>
</organism>
<feature type="compositionally biased region" description="Polar residues" evidence="2">
    <location>
        <begin position="169"/>
        <end position="178"/>
    </location>
</feature>
<feature type="compositionally biased region" description="Basic and acidic residues" evidence="2">
    <location>
        <begin position="137"/>
        <end position="155"/>
    </location>
</feature>
<protein>
    <submittedName>
        <fullName evidence="3">Proline-rich protein, putative</fullName>
    </submittedName>
</protein>
<feature type="region of interest" description="Disordered" evidence="2">
    <location>
        <begin position="1"/>
        <end position="178"/>
    </location>
</feature>
<proteinExistence type="predicted"/>
<feature type="compositionally biased region" description="Polar residues" evidence="2">
    <location>
        <begin position="42"/>
        <end position="54"/>
    </location>
</feature>
<reference evidence="3" key="2">
    <citation type="journal article" date="2007" name="Science">
        <title>Draft genome sequence of the sexually transmitted pathogen Trichomonas vaginalis.</title>
        <authorList>
            <person name="Carlton J.M."/>
            <person name="Hirt R.P."/>
            <person name="Silva J.C."/>
            <person name="Delcher A.L."/>
            <person name="Schatz M."/>
            <person name="Zhao Q."/>
            <person name="Wortman J.R."/>
            <person name="Bidwell S.L."/>
            <person name="Alsmark U.C.M."/>
            <person name="Besteiro S."/>
            <person name="Sicheritz-Ponten T."/>
            <person name="Noel C.J."/>
            <person name="Dacks J.B."/>
            <person name="Foster P.G."/>
            <person name="Simillion C."/>
            <person name="Van de Peer Y."/>
            <person name="Miranda-Saavedra D."/>
            <person name="Barton G.J."/>
            <person name="Westrop G.D."/>
            <person name="Mueller S."/>
            <person name="Dessi D."/>
            <person name="Fiori P.L."/>
            <person name="Ren Q."/>
            <person name="Paulsen I."/>
            <person name="Zhang H."/>
            <person name="Bastida-Corcuera F.D."/>
            <person name="Simoes-Barbosa A."/>
            <person name="Brown M.T."/>
            <person name="Hayes R.D."/>
            <person name="Mukherjee M."/>
            <person name="Okumura C.Y."/>
            <person name="Schneider R."/>
            <person name="Smith A.J."/>
            <person name="Vanacova S."/>
            <person name="Villalvazo M."/>
            <person name="Haas B.J."/>
            <person name="Pertea M."/>
            <person name="Feldblyum T.V."/>
            <person name="Utterback T.R."/>
            <person name="Shu C.L."/>
            <person name="Osoegawa K."/>
            <person name="de Jong P.J."/>
            <person name="Hrdy I."/>
            <person name="Horvathova L."/>
            <person name="Zubacova Z."/>
            <person name="Dolezal P."/>
            <person name="Malik S.B."/>
            <person name="Logsdon J.M. Jr."/>
            <person name="Henze K."/>
            <person name="Gupta A."/>
            <person name="Wang C.C."/>
            <person name="Dunne R.L."/>
            <person name="Upcroft J.A."/>
            <person name="Upcroft P."/>
            <person name="White O."/>
            <person name="Salzberg S.L."/>
            <person name="Tang P."/>
            <person name="Chiu C.-H."/>
            <person name="Lee Y.-S."/>
            <person name="Embley T.M."/>
            <person name="Coombs G.H."/>
            <person name="Mottram J.C."/>
            <person name="Tachezy J."/>
            <person name="Fraser-Liggett C.M."/>
            <person name="Johnson P.J."/>
        </authorList>
    </citation>
    <scope>NUCLEOTIDE SEQUENCE [LARGE SCALE GENOMIC DNA]</scope>
    <source>
        <strain evidence="3">G3</strain>
    </source>
</reference>
<dbReference type="InParanoid" id="A2EPC8"/>
<sequence length="336" mass="38255">MANGRGIISDVSSLQRANNPPPKPQPKNNTKPTGKKDYVRTTAGQLKQQSQNNGGPKLTLEDMEREMEEETRSKQGRKGQKKDNSKQIKATPPPPPKKEEKKPKQPSPPPPKKEEEKPKPIPQPQLQIQQINTLELPQHEEEQKEVKPEPKKEVETPSTKEQTPPKPEISTQIPVQPQNTVPFNPQPYPQQPAIYYQPYPQQNSENTELIKALIEHTKNMMEQNKDAMERNKILIEDNRKLTDIIVSQAMNNQKPQYPPEERVVKPEISPKFASDSEVNGLKSRVENLENILKPIMKNASEPEYSQCNVCHKNPSISLCPICGKYLCQNCLNHKCK</sequence>
<evidence type="ECO:0000256" key="1">
    <source>
        <dbReference type="SAM" id="Coils"/>
    </source>
</evidence>
<dbReference type="AlphaFoldDB" id="A2EPC8"/>
<accession>A2EPC8</accession>
<dbReference type="Proteomes" id="UP000001542">
    <property type="component" value="Unassembled WGS sequence"/>
</dbReference>
<dbReference type="VEuPathDB" id="TrichDB:TVAGG3_0679850"/>
<evidence type="ECO:0000313" key="3">
    <source>
        <dbReference type="EMBL" id="EAY05513.1"/>
    </source>
</evidence>
<name>A2EPC8_TRIV3</name>
<feature type="coiled-coil region" evidence="1">
    <location>
        <begin position="211"/>
        <end position="238"/>
    </location>
</feature>
<dbReference type="RefSeq" id="XP_001317736.1">
    <property type="nucleotide sequence ID" value="XM_001317701.1"/>
</dbReference>
<dbReference type="VEuPathDB" id="TrichDB:TVAG_081050"/>
<reference evidence="3" key="1">
    <citation type="submission" date="2006-10" db="EMBL/GenBank/DDBJ databases">
        <authorList>
            <person name="Amadeo P."/>
            <person name="Zhao Q."/>
            <person name="Wortman J."/>
            <person name="Fraser-Liggett C."/>
            <person name="Carlton J."/>
        </authorList>
    </citation>
    <scope>NUCLEOTIDE SEQUENCE</scope>
    <source>
        <strain evidence="3">G3</strain>
    </source>
</reference>
<gene>
    <name evidence="3" type="ORF">TVAG_081050</name>
</gene>
<keyword evidence="1" id="KW-0175">Coiled coil</keyword>